<feature type="domain" description="Pyrrolo-quinoline quinone repeat" evidence="2">
    <location>
        <begin position="379"/>
        <end position="454"/>
    </location>
</feature>
<dbReference type="Proteomes" id="UP001518976">
    <property type="component" value="Unassembled WGS sequence"/>
</dbReference>
<evidence type="ECO:0000313" key="3">
    <source>
        <dbReference type="EMBL" id="MBO8187170.1"/>
    </source>
</evidence>
<dbReference type="SMART" id="SM00564">
    <property type="entry name" value="PQQ"/>
    <property type="match status" value="5"/>
</dbReference>
<dbReference type="RefSeq" id="WP_209265971.1">
    <property type="nucleotide sequence ID" value="NZ_JAFFZN010000014.1"/>
</dbReference>
<dbReference type="EMBL" id="JAFFZN010000014">
    <property type="protein sequence ID" value="MBO8187170.1"/>
    <property type="molecule type" value="Genomic_DNA"/>
</dbReference>
<organism evidence="3 4">
    <name type="scientific">Streptomyces spirodelae</name>
    <dbReference type="NCBI Taxonomy" id="2812904"/>
    <lineage>
        <taxon>Bacteria</taxon>
        <taxon>Bacillati</taxon>
        <taxon>Actinomycetota</taxon>
        <taxon>Actinomycetes</taxon>
        <taxon>Kitasatosporales</taxon>
        <taxon>Streptomycetaceae</taxon>
        <taxon>Streptomyces</taxon>
    </lineage>
</organism>
<dbReference type="InterPro" id="IPR011047">
    <property type="entry name" value="Quinoprotein_ADH-like_sf"/>
</dbReference>
<feature type="region of interest" description="Disordered" evidence="1">
    <location>
        <begin position="170"/>
        <end position="195"/>
    </location>
</feature>
<gene>
    <name evidence="3" type="ORF">JW592_17105</name>
</gene>
<proteinExistence type="predicted"/>
<accession>A0ABS3WVJ9</accession>
<feature type="compositionally biased region" description="Low complexity" evidence="1">
    <location>
        <begin position="300"/>
        <end position="322"/>
    </location>
</feature>
<sequence>METSRQPTLDLGEYRAVECLDPESSGVNRWLAVGPDGAPSIVMAPDRTWADDPGYRLRFWSEANNSRRLTGRGTAPVRQVSSARAGVPWVAYDCFPALPLTAALAAHGGPLPAPVVWNLGVLLAEAVLRAHTQGLVHAGISPQSVLVTHQGALLTGYGLMRAAAVEGTERPVVPGVDEPSLPPEQRPGSTRPQPPGDIYALASVLLLAAAGHSQSSLSAEPGGVLARCHATDPAQRPPAEELLQALRGAAPGNGGELPPRVVAALDAQASRLPAPPTSVPFPAQAQVGERVVRRAGDQGTTATAAAVSSPSSSGSRFSSSTPSRRTLLVTAASATAGLAVGTGGVAAWRRFAPESRERVPRPPRGVAPAPLWRFPLPERDPTGQLPLLRGRTLIISHKKGILGVDVHRGKKLWSRDDVLPSRLLDAGGGNIVVAGGQDGEFLLLSARSGRIKWREKKYSAVESSNQMTLLLAGADGVVWFLTEDYGADDGTKMAVVAYSLRKRNKLWHAPLPPDYVETVTQPAEGTAGPALLRSELLIANTGFGAAEQYFTYIALDRESGRRKWKREYQDLGIETSDLVLPRGDNTLIAGIVNGLRSMSLSSGKERWTVPVEGGVDDSSAMRNGVLYATDRKLTSYAVDVRTGKVRWKRPHENPEVEGRALGGMTLTASGRTLLRTGPAELDALDPQDGSLRWRLATAGTRELSGRPGNAVVSAEGVAIIDNHDSIYALPVD</sequence>
<evidence type="ECO:0000259" key="2">
    <source>
        <dbReference type="Pfam" id="PF13360"/>
    </source>
</evidence>
<dbReference type="SUPFAM" id="SSF50998">
    <property type="entry name" value="Quinoprotein alcohol dehydrogenase-like"/>
    <property type="match status" value="1"/>
</dbReference>
<feature type="domain" description="Pyrrolo-quinoline quinone repeat" evidence="2">
    <location>
        <begin position="554"/>
        <end position="722"/>
    </location>
</feature>
<dbReference type="Pfam" id="PF13360">
    <property type="entry name" value="PQQ_2"/>
    <property type="match status" value="2"/>
</dbReference>
<dbReference type="SUPFAM" id="SSF56112">
    <property type="entry name" value="Protein kinase-like (PK-like)"/>
    <property type="match status" value="1"/>
</dbReference>
<evidence type="ECO:0000256" key="1">
    <source>
        <dbReference type="SAM" id="MobiDB-lite"/>
    </source>
</evidence>
<name>A0ABS3WVJ9_9ACTN</name>
<feature type="region of interest" description="Disordered" evidence="1">
    <location>
        <begin position="295"/>
        <end position="322"/>
    </location>
</feature>
<dbReference type="InterPro" id="IPR018391">
    <property type="entry name" value="PQQ_b-propeller_rpt"/>
</dbReference>
<evidence type="ECO:0000313" key="4">
    <source>
        <dbReference type="Proteomes" id="UP001518976"/>
    </source>
</evidence>
<protein>
    <submittedName>
        <fullName evidence="3">PQQ-binding-like beta-propeller repeat protein</fullName>
    </submittedName>
</protein>
<reference evidence="3 4" key="1">
    <citation type="submission" date="2021-02" db="EMBL/GenBank/DDBJ databases">
        <title>Streptomyces spirodelae sp. nov., isolated from duckweed.</title>
        <authorList>
            <person name="Saimee Y."/>
            <person name="Duangmal K."/>
        </authorList>
    </citation>
    <scope>NUCLEOTIDE SEQUENCE [LARGE SCALE GENOMIC DNA]</scope>
    <source>
        <strain evidence="3 4">DW4-2</strain>
    </source>
</reference>
<dbReference type="PANTHER" id="PTHR34512">
    <property type="entry name" value="CELL SURFACE PROTEIN"/>
    <property type="match status" value="1"/>
</dbReference>
<dbReference type="InterPro" id="IPR002372">
    <property type="entry name" value="PQQ_rpt_dom"/>
</dbReference>
<dbReference type="Gene3D" id="1.10.510.10">
    <property type="entry name" value="Transferase(Phosphotransferase) domain 1"/>
    <property type="match status" value="1"/>
</dbReference>
<dbReference type="PANTHER" id="PTHR34512:SF30">
    <property type="entry name" value="OUTER MEMBRANE PROTEIN ASSEMBLY FACTOR BAMB"/>
    <property type="match status" value="1"/>
</dbReference>
<comment type="caution">
    <text evidence="3">The sequence shown here is derived from an EMBL/GenBank/DDBJ whole genome shotgun (WGS) entry which is preliminary data.</text>
</comment>
<dbReference type="Gene3D" id="2.130.10.10">
    <property type="entry name" value="YVTN repeat-like/Quinoprotein amine dehydrogenase"/>
    <property type="match status" value="2"/>
</dbReference>
<dbReference type="InterPro" id="IPR011009">
    <property type="entry name" value="Kinase-like_dom_sf"/>
</dbReference>
<dbReference type="InterPro" id="IPR015943">
    <property type="entry name" value="WD40/YVTN_repeat-like_dom_sf"/>
</dbReference>
<keyword evidence="4" id="KW-1185">Reference proteome</keyword>